<keyword evidence="5 12" id="KW-0732">Signal</keyword>
<evidence type="ECO:0000256" key="4">
    <source>
        <dbReference type="ARBA" id="ARBA00022692"/>
    </source>
</evidence>
<dbReference type="SUPFAM" id="SSF49464">
    <property type="entry name" value="Carboxypeptidase regulatory domain-like"/>
    <property type="match status" value="1"/>
</dbReference>
<dbReference type="GO" id="GO:0015344">
    <property type="term" value="F:siderophore uptake transmembrane transporter activity"/>
    <property type="evidence" value="ECO:0007669"/>
    <property type="project" value="TreeGrafter"/>
</dbReference>
<evidence type="ECO:0000259" key="14">
    <source>
        <dbReference type="Pfam" id="PF07715"/>
    </source>
</evidence>
<keyword evidence="9 10" id="KW-0998">Cell outer membrane</keyword>
<dbReference type="RefSeq" id="WP_014679373.1">
    <property type="nucleotide sequence ID" value="NC_017770.1"/>
</dbReference>
<gene>
    <name evidence="15" type="ordered locus">Solca_1038</name>
</gene>
<dbReference type="EMBL" id="CP003349">
    <property type="protein sequence ID" value="AFD06146.1"/>
    <property type="molecule type" value="Genomic_DNA"/>
</dbReference>
<evidence type="ECO:0000313" key="16">
    <source>
        <dbReference type="Proteomes" id="UP000007590"/>
    </source>
</evidence>
<keyword evidence="7 10" id="KW-0472">Membrane</keyword>
<comment type="subcellular location">
    <subcellularLocation>
        <location evidence="1 10">Cell outer membrane</location>
        <topology evidence="1 10">Multi-pass membrane protein</topology>
    </subcellularLocation>
</comment>
<keyword evidence="6 11" id="KW-0798">TonB box</keyword>
<comment type="similarity">
    <text evidence="10 11">Belongs to the TonB-dependent receptor family.</text>
</comment>
<proteinExistence type="inferred from homology"/>
<keyword evidence="4 10" id="KW-0812">Transmembrane</keyword>
<dbReference type="AlphaFoldDB" id="H8KV88"/>
<evidence type="ECO:0000256" key="1">
    <source>
        <dbReference type="ARBA" id="ARBA00004571"/>
    </source>
</evidence>
<dbReference type="PROSITE" id="PS52016">
    <property type="entry name" value="TONB_DEPENDENT_REC_3"/>
    <property type="match status" value="1"/>
</dbReference>
<reference evidence="15" key="1">
    <citation type="submission" date="2012-02" db="EMBL/GenBank/DDBJ databases">
        <title>The complete genome of Solitalea canadensis DSM 3403.</title>
        <authorList>
            <consortium name="US DOE Joint Genome Institute (JGI-PGF)"/>
            <person name="Lucas S."/>
            <person name="Copeland A."/>
            <person name="Lapidus A."/>
            <person name="Glavina del Rio T."/>
            <person name="Dalin E."/>
            <person name="Tice H."/>
            <person name="Bruce D."/>
            <person name="Goodwin L."/>
            <person name="Pitluck S."/>
            <person name="Peters L."/>
            <person name="Ovchinnikova G."/>
            <person name="Lu M."/>
            <person name="Kyrpides N."/>
            <person name="Mavromatis K."/>
            <person name="Ivanova N."/>
            <person name="Brettin T."/>
            <person name="Detter J.C."/>
            <person name="Han C."/>
            <person name="Larimer F."/>
            <person name="Land M."/>
            <person name="Hauser L."/>
            <person name="Markowitz V."/>
            <person name="Cheng J.-F."/>
            <person name="Hugenholtz P."/>
            <person name="Woyke T."/>
            <person name="Wu D."/>
            <person name="Spring S."/>
            <person name="Schroeder M."/>
            <person name="Kopitz M."/>
            <person name="Brambilla E."/>
            <person name="Klenk H.-P."/>
            <person name="Eisen J.A."/>
        </authorList>
    </citation>
    <scope>NUCLEOTIDE SEQUENCE</scope>
    <source>
        <strain evidence="15">DSM 3403</strain>
    </source>
</reference>
<evidence type="ECO:0000256" key="3">
    <source>
        <dbReference type="ARBA" id="ARBA00022452"/>
    </source>
</evidence>
<evidence type="ECO:0000256" key="5">
    <source>
        <dbReference type="ARBA" id="ARBA00022729"/>
    </source>
</evidence>
<name>H8KV88_SOLCM</name>
<evidence type="ECO:0000256" key="11">
    <source>
        <dbReference type="RuleBase" id="RU003357"/>
    </source>
</evidence>
<dbReference type="InterPro" id="IPR036942">
    <property type="entry name" value="Beta-barrel_TonB_sf"/>
</dbReference>
<dbReference type="eggNOG" id="COG4206">
    <property type="taxonomic scope" value="Bacteria"/>
</dbReference>
<dbReference type="InterPro" id="IPR037066">
    <property type="entry name" value="Plug_dom_sf"/>
</dbReference>
<feature type="signal peptide" evidence="12">
    <location>
        <begin position="1"/>
        <end position="21"/>
    </location>
</feature>
<dbReference type="SUPFAM" id="SSF56935">
    <property type="entry name" value="Porins"/>
    <property type="match status" value="1"/>
</dbReference>
<feature type="chain" id="PRO_5003613221" evidence="12">
    <location>
        <begin position="22"/>
        <end position="1031"/>
    </location>
</feature>
<evidence type="ECO:0000313" key="15">
    <source>
        <dbReference type="EMBL" id="AFD06146.1"/>
    </source>
</evidence>
<evidence type="ECO:0000256" key="2">
    <source>
        <dbReference type="ARBA" id="ARBA00022448"/>
    </source>
</evidence>
<dbReference type="InterPro" id="IPR012910">
    <property type="entry name" value="Plug_dom"/>
</dbReference>
<dbReference type="InterPro" id="IPR023997">
    <property type="entry name" value="TonB-dep_OMP_SusC/RagA_CS"/>
</dbReference>
<evidence type="ECO:0000259" key="13">
    <source>
        <dbReference type="Pfam" id="PF00593"/>
    </source>
</evidence>
<keyword evidence="16" id="KW-1185">Reference proteome</keyword>
<dbReference type="NCBIfam" id="TIGR04056">
    <property type="entry name" value="OMP_RagA_SusC"/>
    <property type="match status" value="1"/>
</dbReference>
<dbReference type="KEGG" id="scn:Solca_1038"/>
<dbReference type="InterPro" id="IPR000531">
    <property type="entry name" value="Beta-barrel_TonB"/>
</dbReference>
<dbReference type="InterPro" id="IPR008969">
    <property type="entry name" value="CarboxyPept-like_regulatory"/>
</dbReference>
<dbReference type="Gene3D" id="2.40.170.20">
    <property type="entry name" value="TonB-dependent receptor, beta-barrel domain"/>
    <property type="match status" value="1"/>
</dbReference>
<evidence type="ECO:0000256" key="8">
    <source>
        <dbReference type="ARBA" id="ARBA00023170"/>
    </source>
</evidence>
<feature type="domain" description="TonB-dependent receptor plug" evidence="14">
    <location>
        <begin position="116"/>
        <end position="251"/>
    </location>
</feature>
<dbReference type="Pfam" id="PF13715">
    <property type="entry name" value="CarbopepD_reg_2"/>
    <property type="match status" value="1"/>
</dbReference>
<dbReference type="PANTHER" id="PTHR30069:SF29">
    <property type="entry name" value="HEMOGLOBIN AND HEMOGLOBIN-HAPTOGLOBIN-BINDING PROTEIN 1-RELATED"/>
    <property type="match status" value="1"/>
</dbReference>
<dbReference type="GO" id="GO:0009279">
    <property type="term" value="C:cell outer membrane"/>
    <property type="evidence" value="ECO:0007669"/>
    <property type="project" value="UniProtKB-SubCell"/>
</dbReference>
<dbReference type="OrthoDB" id="9768177at2"/>
<dbReference type="GO" id="GO:0044718">
    <property type="term" value="P:siderophore transmembrane transport"/>
    <property type="evidence" value="ECO:0007669"/>
    <property type="project" value="TreeGrafter"/>
</dbReference>
<dbReference type="InterPro" id="IPR039426">
    <property type="entry name" value="TonB-dep_rcpt-like"/>
</dbReference>
<dbReference type="HOGENOM" id="CLU_004317_2_1_10"/>
<dbReference type="eggNOG" id="COG4774">
    <property type="taxonomic scope" value="Bacteria"/>
</dbReference>
<dbReference type="Pfam" id="PF07715">
    <property type="entry name" value="Plug"/>
    <property type="match status" value="1"/>
</dbReference>
<keyword evidence="8" id="KW-0675">Receptor</keyword>
<dbReference type="Gene3D" id="2.170.130.10">
    <property type="entry name" value="TonB-dependent receptor, plug domain"/>
    <property type="match status" value="1"/>
</dbReference>
<dbReference type="STRING" id="929556.Solca_1038"/>
<keyword evidence="2 10" id="KW-0813">Transport</keyword>
<dbReference type="Proteomes" id="UP000007590">
    <property type="component" value="Chromosome"/>
</dbReference>
<keyword evidence="3 10" id="KW-1134">Transmembrane beta strand</keyword>
<sequence length="1031" mass="112705">MKKRLLFFLLSFVFLSMHSYAQQKTVTGKVLSLSDGAALPGVSVLIKGTVKGSQTNSSGEYSIVAEAKDVLVFQFVGFKTVEKSVGSSATINVQLAEDSKALGEVVVTALGIKQEKRALGSTVTEVKGDVIANSQRENFVNSLQGRVAGLTVNSTSGMPGASASVVIRGINSLSGSNQPLFIVDGLPIDNKSMNTNRMASDKPGSTTATFNRQLDYTNRGADISPNDIESITVLKGPEASALYGIDAASGAIVITTKRGKAGQTRVNYSNDFRLDQITKYPEVQKVYAQGIGGVTDNSVFTQFGQPYAAGAQLYDNIKPFFKDAFTQRHNLSVDGGSDKATYRASLAYTNQEGFVPNTALKRVNLGLSAKAEVSKYVATDLSFNYINDDNDQVFKGDGGPMLGLLIWPSVDDAQVYLNADGSRKFINPTNTKEYENPYFNVNENYNKAKTNRLLSNLGLTISPLKWLKFVGNFGFDIYSTENQVLRSPQSGYALSNNGILDDAVSNTKNFNIQYYASADKKFGKFSTSLKVGSAVTMQNSIVTSVEGLDFQAPDFTSINNTRPSSMRGRTDQVQRRLVGVFGMATMNYDDMVYLNVTGRNDWTSTLPLANRSFFYPSASLSFIFTELNGLKNNSVLSFGKLKASVAQVGKDADPYSIYPALETQLTTGAGFSYGFTAPSPYLKPEKTTSYEIGTELKFFQNRLGVDVAVYNSQSVNQIIKDLRMSYGTGFILAVRNGGKLKNQGVEIQLNGTPIKKNGFTWDILANFTKTNSELQTLPNNLAEYYVSDTWVYANVRNGAVPGQSMTTLTGFDFQRNKNGEVLVDTKTGLPLRDQSKWVPVGDRNPDFNIGLTNSFNYKNWNLSFLFDIRKGGDIWNATEYFMTINGLSKNTLNRTEKVVINGVLKDGKENSDAPTKNTMELDPMTSAAYWNQATGAFLEKDFIEKDINWIRMKELALGYTFPQTMVSRLRGVKSLSLFASVNDLFMITNYKGLDPVVNGNSAAVGGSGATGFDYGNFPLPRGFNFGLKLGL</sequence>
<evidence type="ECO:0000256" key="10">
    <source>
        <dbReference type="PROSITE-ProRule" id="PRU01360"/>
    </source>
</evidence>
<feature type="domain" description="TonB-dependent receptor-like beta-barrel" evidence="13">
    <location>
        <begin position="421"/>
        <end position="860"/>
    </location>
</feature>
<dbReference type="Pfam" id="PF00593">
    <property type="entry name" value="TonB_dep_Rec_b-barrel"/>
    <property type="match status" value="1"/>
</dbReference>
<accession>H8KV88</accession>
<organism evidence="15 16">
    <name type="scientific">Solitalea canadensis (strain ATCC 29591 / DSM 3403 / JCM 21819 / LMG 8368 / NBRC 15130 / NCIMB 12057 / USAM 9D)</name>
    <name type="common">Flexibacter canadensis</name>
    <dbReference type="NCBI Taxonomy" id="929556"/>
    <lineage>
        <taxon>Bacteria</taxon>
        <taxon>Pseudomonadati</taxon>
        <taxon>Bacteroidota</taxon>
        <taxon>Sphingobacteriia</taxon>
        <taxon>Sphingobacteriales</taxon>
        <taxon>Sphingobacteriaceae</taxon>
        <taxon>Solitalea</taxon>
    </lineage>
</organism>
<dbReference type="InterPro" id="IPR023996">
    <property type="entry name" value="TonB-dep_OMP_SusC/RagA"/>
</dbReference>
<dbReference type="PANTHER" id="PTHR30069">
    <property type="entry name" value="TONB-DEPENDENT OUTER MEMBRANE RECEPTOR"/>
    <property type="match status" value="1"/>
</dbReference>
<evidence type="ECO:0000256" key="7">
    <source>
        <dbReference type="ARBA" id="ARBA00023136"/>
    </source>
</evidence>
<dbReference type="NCBIfam" id="TIGR04057">
    <property type="entry name" value="SusC_RagA_signa"/>
    <property type="match status" value="1"/>
</dbReference>
<evidence type="ECO:0000256" key="9">
    <source>
        <dbReference type="ARBA" id="ARBA00023237"/>
    </source>
</evidence>
<evidence type="ECO:0000256" key="6">
    <source>
        <dbReference type="ARBA" id="ARBA00023077"/>
    </source>
</evidence>
<protein>
    <submittedName>
        <fullName evidence="15">TonB-linked outer membrane protein, SusC/RagA family</fullName>
    </submittedName>
</protein>
<evidence type="ECO:0000256" key="12">
    <source>
        <dbReference type="SAM" id="SignalP"/>
    </source>
</evidence>